<gene>
    <name evidence="2" type="ORF">EB796_011856</name>
</gene>
<evidence type="ECO:0000313" key="3">
    <source>
        <dbReference type="Proteomes" id="UP000593567"/>
    </source>
</evidence>
<organism evidence="2 3">
    <name type="scientific">Bugula neritina</name>
    <name type="common">Brown bryozoan</name>
    <name type="synonym">Sertularia neritina</name>
    <dbReference type="NCBI Taxonomy" id="10212"/>
    <lineage>
        <taxon>Eukaryota</taxon>
        <taxon>Metazoa</taxon>
        <taxon>Spiralia</taxon>
        <taxon>Lophotrochozoa</taxon>
        <taxon>Bryozoa</taxon>
        <taxon>Gymnolaemata</taxon>
        <taxon>Cheilostomatida</taxon>
        <taxon>Flustrina</taxon>
        <taxon>Buguloidea</taxon>
        <taxon>Bugulidae</taxon>
        <taxon>Bugula</taxon>
    </lineage>
</organism>
<evidence type="ECO:0000256" key="1">
    <source>
        <dbReference type="SAM" id="MobiDB-lite"/>
    </source>
</evidence>
<feature type="region of interest" description="Disordered" evidence="1">
    <location>
        <begin position="382"/>
        <end position="409"/>
    </location>
</feature>
<protein>
    <submittedName>
        <fullName evidence="2">Uncharacterized protein</fullName>
    </submittedName>
</protein>
<feature type="region of interest" description="Disordered" evidence="1">
    <location>
        <begin position="1"/>
        <end position="37"/>
    </location>
</feature>
<dbReference type="Proteomes" id="UP000593567">
    <property type="component" value="Unassembled WGS sequence"/>
</dbReference>
<name>A0A7J7JWU5_BUGNE</name>
<reference evidence="2" key="1">
    <citation type="submission" date="2020-06" db="EMBL/GenBank/DDBJ databases">
        <title>Draft genome of Bugula neritina, a colonial animal packing powerful symbionts and potential medicines.</title>
        <authorList>
            <person name="Rayko M."/>
        </authorList>
    </citation>
    <scope>NUCLEOTIDE SEQUENCE [LARGE SCALE GENOMIC DNA]</scope>
    <source>
        <strain evidence="2">Kwan_BN1</strain>
    </source>
</reference>
<feature type="compositionally biased region" description="Low complexity" evidence="1">
    <location>
        <begin position="491"/>
        <end position="507"/>
    </location>
</feature>
<dbReference type="EMBL" id="VXIV02001785">
    <property type="protein sequence ID" value="KAF6029818.1"/>
    <property type="molecule type" value="Genomic_DNA"/>
</dbReference>
<proteinExistence type="predicted"/>
<dbReference type="AlphaFoldDB" id="A0A7J7JWU5"/>
<sequence>MSSSGHPSPSPGRAQLVVETPHIPDSEAEPGVTSKDSIINDMTQKLADQLLAEPSTTTCKPEYISINKQLEMKRQNELSQSKLVQNSTKPYEDLPQVHTSSSYNSLSNSTGGIASEILTPSVVAQSAGSQVSTDNTSAANFVGSGSQRELDIDIGELNISKGSASVSGSSTLNTQTLFTHTSNCNVLKVVNSDLTVSQEVDMLTAMSGEPTPNSLPVVADGLSDGEISSDSEVDNTDTRDVNFAVNKTRLGLQNGQRNDPFFIQHESIMNSKTTEQVAKVKATVQEICAAVAECPSPAAVPAAAEPGESRSSNSIWQIRDSYAETLRQQEQKRKQRMEIEKRYEAEYRQKHQQEIEMLEADDNRILPAMTLDDDNIEQINTGTDYYSSDEDDMMSYNGEPDGSRDWGWTSNSKYSRVGTSDGYRRAVLHPASGLSHTSSNASRLADHQLVTSPTNNRKFGRHPKFSHSSDSSSSCLTPPPTVKCKAHGRHSPGSDTDSSSTRSWDQDYLVSQQSPDQKHKVKKTTTQRSSDSKKKGNQDYDTDEETDRLLNKPYLEEGG</sequence>
<feature type="region of interest" description="Disordered" evidence="1">
    <location>
        <begin position="452"/>
        <end position="559"/>
    </location>
</feature>
<accession>A0A7J7JWU5</accession>
<evidence type="ECO:0000313" key="2">
    <source>
        <dbReference type="EMBL" id="KAF6029818.1"/>
    </source>
</evidence>
<comment type="caution">
    <text evidence="2">The sequence shown here is derived from an EMBL/GenBank/DDBJ whole genome shotgun (WGS) entry which is preliminary data.</text>
</comment>
<keyword evidence="3" id="KW-1185">Reference proteome</keyword>